<dbReference type="EMBL" id="CP036498">
    <property type="protein sequence ID" value="QUS40288.1"/>
    <property type="molecule type" value="Genomic_DNA"/>
</dbReference>
<gene>
    <name evidence="2" type="ORF">RPMA_16680</name>
</gene>
<keyword evidence="1" id="KW-1133">Transmembrane helix</keyword>
<feature type="transmembrane region" description="Helical" evidence="1">
    <location>
        <begin position="99"/>
        <end position="122"/>
    </location>
</feature>
<keyword evidence="1" id="KW-0812">Transmembrane</keyword>
<keyword evidence="3" id="KW-1185">Reference proteome</keyword>
<evidence type="ECO:0000313" key="3">
    <source>
        <dbReference type="Proteomes" id="UP000682843"/>
    </source>
</evidence>
<evidence type="ECO:0000313" key="2">
    <source>
        <dbReference type="EMBL" id="QUS40288.1"/>
    </source>
</evidence>
<evidence type="ECO:0000256" key="1">
    <source>
        <dbReference type="SAM" id="Phobius"/>
    </source>
</evidence>
<proteinExistence type="predicted"/>
<organism evidence="2 3">
    <name type="scientific">Tardiphaga alba</name>
    <dbReference type="NCBI Taxonomy" id="340268"/>
    <lineage>
        <taxon>Bacteria</taxon>
        <taxon>Pseudomonadati</taxon>
        <taxon>Pseudomonadota</taxon>
        <taxon>Alphaproteobacteria</taxon>
        <taxon>Hyphomicrobiales</taxon>
        <taxon>Nitrobacteraceae</taxon>
        <taxon>Tardiphaga</taxon>
    </lineage>
</organism>
<feature type="transmembrane region" description="Helical" evidence="1">
    <location>
        <begin position="29"/>
        <end position="47"/>
    </location>
</feature>
<sequence>MKMIALVAMLAMLLLGVFGTDASVGGPVGMMMVALAAMLATGIHDAAAHARGPLGWIASLVAAFVGGIAAVIVFGMGLMEAILPMLHLEGSLASSQHPLKYVLFAAMGGITVLGSWGALLIVDRLRHMTARRASR</sequence>
<dbReference type="Proteomes" id="UP000682843">
    <property type="component" value="Chromosome"/>
</dbReference>
<protein>
    <submittedName>
        <fullName evidence="2">Uncharacterized protein</fullName>
    </submittedName>
</protein>
<reference evidence="2 3" key="1">
    <citation type="submission" date="2019-02" db="EMBL/GenBank/DDBJ databases">
        <title>Emended description of the genus Rhodopseudomonas and description of Rhodopseudomonas albus sp. nov., a non-phototrophic, heavy-metal-tolerant bacterium isolated from garden soil.</title>
        <authorList>
            <person name="Bao Z."/>
            <person name="Cao W.W."/>
            <person name="Sato Y."/>
            <person name="Nishizawa T."/>
            <person name="Zhao J."/>
            <person name="Guo Y."/>
            <person name="Ohta H."/>
        </authorList>
    </citation>
    <scope>NUCLEOTIDE SEQUENCE [LARGE SCALE GENOMIC DNA]</scope>
    <source>
        <strain evidence="2 3">SK50-23</strain>
    </source>
</reference>
<accession>A0ABX8A9H1</accession>
<dbReference type="RefSeq" id="WP_211908867.1">
    <property type="nucleotide sequence ID" value="NZ_CP036498.1"/>
</dbReference>
<feature type="transmembrane region" description="Helical" evidence="1">
    <location>
        <begin position="54"/>
        <end position="79"/>
    </location>
</feature>
<keyword evidence="1" id="KW-0472">Membrane</keyword>
<name>A0ABX8A9H1_9BRAD</name>